<evidence type="ECO:0000256" key="4">
    <source>
        <dbReference type="ARBA" id="ARBA00022813"/>
    </source>
</evidence>
<evidence type="ECO:0000313" key="9">
    <source>
        <dbReference type="EMBL" id="MBA2132481.1"/>
    </source>
</evidence>
<evidence type="ECO:0000256" key="7">
    <source>
        <dbReference type="RuleBase" id="RU003991"/>
    </source>
</evidence>
<keyword evidence="2" id="KW-0227">DNA damage</keyword>
<dbReference type="SUPFAM" id="SSF51306">
    <property type="entry name" value="LexA/Signal peptidase"/>
    <property type="match status" value="1"/>
</dbReference>
<evidence type="ECO:0000259" key="8">
    <source>
        <dbReference type="Pfam" id="PF00717"/>
    </source>
</evidence>
<dbReference type="PANTHER" id="PTHR33516">
    <property type="entry name" value="LEXA REPRESSOR"/>
    <property type="match status" value="1"/>
</dbReference>
<keyword evidence="6" id="KW-0742">SOS response</keyword>
<sequence>MFVKEGQDTMSIKLFYPDQSSKQALPAVGHISAGFPSPAADYLEAVLDLNEVLIKNPSATFYGTVKGNSMTDAGVEDGDLLVIDRAVPYRPNALAVCYLDGEFTLKRLQRKGENLYLMPANPRYQPIQVREGSDFAVWGIVTYIIKKVY</sequence>
<keyword evidence="3 7" id="KW-0378">Hydrolase</keyword>
<dbReference type="InterPro" id="IPR006197">
    <property type="entry name" value="Peptidase_S24_LexA"/>
</dbReference>
<dbReference type="PANTHER" id="PTHR33516:SF2">
    <property type="entry name" value="LEXA REPRESSOR-RELATED"/>
    <property type="match status" value="1"/>
</dbReference>
<evidence type="ECO:0000313" key="10">
    <source>
        <dbReference type="Proteomes" id="UP000657177"/>
    </source>
</evidence>
<keyword evidence="9" id="KW-0548">Nucleotidyltransferase</keyword>
<evidence type="ECO:0000256" key="5">
    <source>
        <dbReference type="ARBA" id="ARBA00023204"/>
    </source>
</evidence>
<dbReference type="GO" id="GO:0016787">
    <property type="term" value="F:hydrolase activity"/>
    <property type="evidence" value="ECO:0007669"/>
    <property type="project" value="UniProtKB-KW"/>
</dbReference>
<comment type="caution">
    <text evidence="9">The sequence shown here is derived from an EMBL/GenBank/DDBJ whole genome shotgun (WGS) entry which is preliminary data.</text>
</comment>
<evidence type="ECO:0000256" key="2">
    <source>
        <dbReference type="ARBA" id="ARBA00022763"/>
    </source>
</evidence>
<dbReference type="Gene3D" id="2.10.109.10">
    <property type="entry name" value="Umud Fragment, subunit A"/>
    <property type="match status" value="1"/>
</dbReference>
<dbReference type="GO" id="GO:0006355">
    <property type="term" value="P:regulation of DNA-templated transcription"/>
    <property type="evidence" value="ECO:0007669"/>
    <property type="project" value="InterPro"/>
</dbReference>
<proteinExistence type="inferred from homology"/>
<dbReference type="InterPro" id="IPR050077">
    <property type="entry name" value="LexA_repressor"/>
</dbReference>
<dbReference type="NCBIfam" id="NF007621">
    <property type="entry name" value="PRK10276.1"/>
    <property type="match status" value="1"/>
</dbReference>
<dbReference type="InterPro" id="IPR015927">
    <property type="entry name" value="Peptidase_S24_S26A/B/C"/>
</dbReference>
<keyword evidence="9" id="KW-0808">Transferase</keyword>
<dbReference type="Proteomes" id="UP000657177">
    <property type="component" value="Unassembled WGS sequence"/>
</dbReference>
<evidence type="ECO:0000256" key="1">
    <source>
        <dbReference type="ARBA" id="ARBA00007484"/>
    </source>
</evidence>
<dbReference type="GO" id="GO:0003677">
    <property type="term" value="F:DNA binding"/>
    <property type="evidence" value="ECO:0007669"/>
    <property type="project" value="InterPro"/>
</dbReference>
<dbReference type="InterPro" id="IPR039418">
    <property type="entry name" value="LexA-like"/>
</dbReference>
<evidence type="ECO:0000256" key="3">
    <source>
        <dbReference type="ARBA" id="ARBA00022801"/>
    </source>
</evidence>
<keyword evidence="4 7" id="KW-0068">Autocatalytic cleavage</keyword>
<comment type="similarity">
    <text evidence="1 7">Belongs to the peptidase S24 family.</text>
</comment>
<name>A0A8J6LIB5_9FIRM</name>
<dbReference type="GO" id="GO:0006281">
    <property type="term" value="P:DNA repair"/>
    <property type="evidence" value="ECO:0007669"/>
    <property type="project" value="UniProtKB-KW"/>
</dbReference>
<accession>A0A8J6LIB5</accession>
<dbReference type="CDD" id="cd06529">
    <property type="entry name" value="S24_LexA-like"/>
    <property type="match status" value="1"/>
</dbReference>
<feature type="domain" description="Peptidase S24/S26A/S26B/S26C" evidence="8">
    <location>
        <begin position="26"/>
        <end position="141"/>
    </location>
</feature>
<reference evidence="9" key="1">
    <citation type="submission" date="2020-06" db="EMBL/GenBank/DDBJ databases">
        <title>Novel chitinolytic bacterium.</title>
        <authorList>
            <person name="Ungkulpasvich U."/>
            <person name="Kosugi A."/>
            <person name="Uke A."/>
        </authorList>
    </citation>
    <scope>NUCLEOTIDE SEQUENCE</scope>
    <source>
        <strain evidence="9">UUS1-1</strain>
    </source>
</reference>
<dbReference type="AlphaFoldDB" id="A0A8J6LIB5"/>
<protein>
    <submittedName>
        <fullName evidence="9">Translesion error-prone DNA polymerase V autoproteolytic subunit</fullName>
        <ecNumber evidence="9">2.7.7.7</ecNumber>
    </submittedName>
</protein>
<keyword evidence="5" id="KW-0234">DNA repair</keyword>
<dbReference type="EMBL" id="JAAKDE010000004">
    <property type="protein sequence ID" value="MBA2132481.1"/>
    <property type="molecule type" value="Genomic_DNA"/>
</dbReference>
<dbReference type="Pfam" id="PF00717">
    <property type="entry name" value="Peptidase_S24"/>
    <property type="match status" value="1"/>
</dbReference>
<organism evidence="9 10">
    <name type="scientific">Capillibacterium thermochitinicola</name>
    <dbReference type="NCBI Taxonomy" id="2699427"/>
    <lineage>
        <taxon>Bacteria</taxon>
        <taxon>Bacillati</taxon>
        <taxon>Bacillota</taxon>
        <taxon>Capillibacterium</taxon>
    </lineage>
</organism>
<dbReference type="InterPro" id="IPR036286">
    <property type="entry name" value="LexA/Signal_pep-like_sf"/>
</dbReference>
<dbReference type="GO" id="GO:0009432">
    <property type="term" value="P:SOS response"/>
    <property type="evidence" value="ECO:0007669"/>
    <property type="project" value="UniProtKB-KW"/>
</dbReference>
<dbReference type="PRINTS" id="PR00726">
    <property type="entry name" value="LEXASERPTASE"/>
</dbReference>
<gene>
    <name evidence="9" type="primary">umuD</name>
    <name evidence="9" type="ORF">G5B42_02835</name>
</gene>
<evidence type="ECO:0000256" key="6">
    <source>
        <dbReference type="ARBA" id="ARBA00023236"/>
    </source>
</evidence>
<dbReference type="GO" id="GO:0003887">
    <property type="term" value="F:DNA-directed DNA polymerase activity"/>
    <property type="evidence" value="ECO:0007669"/>
    <property type="project" value="UniProtKB-EC"/>
</dbReference>
<keyword evidence="10" id="KW-1185">Reference proteome</keyword>
<dbReference type="RefSeq" id="WP_181338926.1">
    <property type="nucleotide sequence ID" value="NZ_JAAKDE010000004.1"/>
</dbReference>
<dbReference type="EC" id="2.7.7.7" evidence="9"/>